<dbReference type="NCBIfam" id="TIGR00254">
    <property type="entry name" value="GGDEF"/>
    <property type="match status" value="1"/>
</dbReference>
<dbReference type="Pfam" id="PF01590">
    <property type="entry name" value="GAF"/>
    <property type="match status" value="1"/>
</dbReference>
<feature type="domain" description="PAC" evidence="3">
    <location>
        <begin position="404"/>
        <end position="454"/>
    </location>
</feature>
<dbReference type="SMART" id="SM00091">
    <property type="entry name" value="PAS"/>
    <property type="match status" value="2"/>
</dbReference>
<dbReference type="SMART" id="SM00065">
    <property type="entry name" value="GAF"/>
    <property type="match status" value="1"/>
</dbReference>
<dbReference type="Pfam" id="PF00989">
    <property type="entry name" value="PAS"/>
    <property type="match status" value="1"/>
</dbReference>
<protein>
    <submittedName>
        <fullName evidence="5">PAS domain S-box-containing protein/diguanylate cyclase (GGDEF)-like protein</fullName>
    </submittedName>
</protein>
<dbReference type="SMART" id="SM00267">
    <property type="entry name" value="GGDEF"/>
    <property type="match status" value="1"/>
</dbReference>
<dbReference type="GO" id="GO:0006355">
    <property type="term" value="P:regulation of DNA-templated transcription"/>
    <property type="evidence" value="ECO:0007669"/>
    <property type="project" value="InterPro"/>
</dbReference>
<dbReference type="InterPro" id="IPR052155">
    <property type="entry name" value="Biofilm_reg_signaling"/>
</dbReference>
<evidence type="ECO:0000259" key="2">
    <source>
        <dbReference type="PROSITE" id="PS50112"/>
    </source>
</evidence>
<reference evidence="5 6" key="1">
    <citation type="submission" date="2019-03" db="EMBL/GenBank/DDBJ databases">
        <title>Genomic Encyclopedia of Type Strains, Phase IV (KMG-IV): sequencing the most valuable type-strain genomes for metagenomic binning, comparative biology and taxonomic classification.</title>
        <authorList>
            <person name="Goeker M."/>
        </authorList>
    </citation>
    <scope>NUCLEOTIDE SEQUENCE [LARGE SCALE GENOMIC DNA]</scope>
    <source>
        <strain evidence="5 6">DSM 12121</strain>
    </source>
</reference>
<sequence>MLIAPLPPDEVERIRLLHALNVLDSDPEPEFDRITRLVSHLLKVPMALISLVDSERQWFKSRVGVTDSETSRDLSFCAHAILGTQPMVVEDATRDERFADHPMVTGGPRVRFYAGVPIRSVGGLALGTLCAIDSHPRQLSAEQLEVLQDLADIASKEMQLRETVSLAQKQLSRTDNVLEASEARFRAVFERAAVGVATIAPGGGWLSMNDAVCEITGYSREELQRLTFQDITHPDDLKSDLKALRKLIAGDIDRYQIEKRYLRKGGGTVWVNLNVTKKQSPGGELEYFISTLTDIQARKEAEAALEGLRLELEKRVEERTRQLNKRELELRSVIENANDAYISIDATGAVTGWNRQAEATFGWRAEEALGQSLHDLIVPPELREAHRLGMLHYLATGESKVVDQRLELPALRRDGSSLHVEVRIRALNLDGQRVFSAFLHDITDRRKAQALREREALMDPLTGLLNRRALTEMLPGAMERAGRRGSALAVLFLDLDGFKAVNDTFGHDTGDLLLREVAARLRRVARGSDTLVRLAGDEFTVVLEGLTSDSDQAMKCAERILHAITQPIHINTHTAQVGVSIGLAIHEPHTNQSADVLMKRADSAMYEAKHAGKGCIRLS</sequence>
<dbReference type="CDD" id="cd01949">
    <property type="entry name" value="GGDEF"/>
    <property type="match status" value="1"/>
</dbReference>
<dbReference type="RefSeq" id="WP_133594012.1">
    <property type="nucleotide sequence ID" value="NZ_SNVV01000018.1"/>
</dbReference>
<accession>A0A4R6DRI5</accession>
<name>A0A4R6DRI5_9RHOO</name>
<dbReference type="Pfam" id="PF00990">
    <property type="entry name" value="GGDEF"/>
    <property type="match status" value="1"/>
</dbReference>
<dbReference type="InterPro" id="IPR003018">
    <property type="entry name" value="GAF"/>
</dbReference>
<gene>
    <name evidence="5" type="ORF">C7389_11824</name>
</gene>
<keyword evidence="6" id="KW-1185">Reference proteome</keyword>
<dbReference type="SUPFAM" id="SSF55781">
    <property type="entry name" value="GAF domain-like"/>
    <property type="match status" value="1"/>
</dbReference>
<dbReference type="SUPFAM" id="SSF55785">
    <property type="entry name" value="PYP-like sensor domain (PAS domain)"/>
    <property type="match status" value="2"/>
</dbReference>
<dbReference type="InterPro" id="IPR029016">
    <property type="entry name" value="GAF-like_dom_sf"/>
</dbReference>
<feature type="domain" description="GGDEF" evidence="4">
    <location>
        <begin position="486"/>
        <end position="619"/>
    </location>
</feature>
<dbReference type="PROSITE" id="PS50887">
    <property type="entry name" value="GGDEF"/>
    <property type="match status" value="1"/>
</dbReference>
<dbReference type="PANTHER" id="PTHR44757:SF2">
    <property type="entry name" value="BIOFILM ARCHITECTURE MAINTENANCE PROTEIN MBAA"/>
    <property type="match status" value="1"/>
</dbReference>
<dbReference type="Gene3D" id="3.30.450.40">
    <property type="match status" value="1"/>
</dbReference>
<feature type="domain" description="PAS" evidence="2">
    <location>
        <begin position="181"/>
        <end position="251"/>
    </location>
</feature>
<comment type="caution">
    <text evidence="5">The sequence shown here is derived from an EMBL/GenBank/DDBJ whole genome shotgun (WGS) entry which is preliminary data.</text>
</comment>
<dbReference type="Proteomes" id="UP000295129">
    <property type="component" value="Unassembled WGS sequence"/>
</dbReference>
<dbReference type="InterPro" id="IPR035965">
    <property type="entry name" value="PAS-like_dom_sf"/>
</dbReference>
<dbReference type="EMBL" id="SNVV01000018">
    <property type="protein sequence ID" value="TDN47715.1"/>
    <property type="molecule type" value="Genomic_DNA"/>
</dbReference>
<dbReference type="Gene3D" id="3.30.70.270">
    <property type="match status" value="1"/>
</dbReference>
<proteinExistence type="predicted"/>
<dbReference type="SUPFAM" id="SSF55073">
    <property type="entry name" value="Nucleotide cyclase"/>
    <property type="match status" value="1"/>
</dbReference>
<dbReference type="NCBIfam" id="TIGR00229">
    <property type="entry name" value="sensory_box"/>
    <property type="match status" value="2"/>
</dbReference>
<dbReference type="InterPro" id="IPR000014">
    <property type="entry name" value="PAS"/>
</dbReference>
<evidence type="ECO:0000256" key="1">
    <source>
        <dbReference type="SAM" id="Coils"/>
    </source>
</evidence>
<keyword evidence="1" id="KW-0175">Coiled coil</keyword>
<feature type="domain" description="PAC" evidence="3">
    <location>
        <begin position="255"/>
        <end position="307"/>
    </location>
</feature>
<dbReference type="GO" id="GO:0003824">
    <property type="term" value="F:catalytic activity"/>
    <property type="evidence" value="ECO:0007669"/>
    <property type="project" value="UniProtKB-ARBA"/>
</dbReference>
<dbReference type="InterPro" id="IPR013655">
    <property type="entry name" value="PAS_fold_3"/>
</dbReference>
<dbReference type="PANTHER" id="PTHR44757">
    <property type="entry name" value="DIGUANYLATE CYCLASE DGCP"/>
    <property type="match status" value="1"/>
</dbReference>
<evidence type="ECO:0000313" key="6">
    <source>
        <dbReference type="Proteomes" id="UP000295129"/>
    </source>
</evidence>
<feature type="domain" description="PAS" evidence="2">
    <location>
        <begin position="326"/>
        <end position="398"/>
    </location>
</feature>
<dbReference type="InterPro" id="IPR001610">
    <property type="entry name" value="PAC"/>
</dbReference>
<dbReference type="PROSITE" id="PS50113">
    <property type="entry name" value="PAC"/>
    <property type="match status" value="2"/>
</dbReference>
<dbReference type="InterPro" id="IPR000160">
    <property type="entry name" value="GGDEF_dom"/>
</dbReference>
<evidence type="ECO:0000259" key="3">
    <source>
        <dbReference type="PROSITE" id="PS50113"/>
    </source>
</evidence>
<dbReference type="FunFam" id="3.30.70.270:FF:000001">
    <property type="entry name" value="Diguanylate cyclase domain protein"/>
    <property type="match status" value="1"/>
</dbReference>
<feature type="coiled-coil region" evidence="1">
    <location>
        <begin position="298"/>
        <end position="329"/>
    </location>
</feature>
<dbReference type="InterPro" id="IPR013767">
    <property type="entry name" value="PAS_fold"/>
</dbReference>
<dbReference type="AlphaFoldDB" id="A0A4R6DRI5"/>
<dbReference type="SMART" id="SM00086">
    <property type="entry name" value="PAC"/>
    <property type="match status" value="2"/>
</dbReference>
<dbReference type="Pfam" id="PF08447">
    <property type="entry name" value="PAS_3"/>
    <property type="match status" value="1"/>
</dbReference>
<dbReference type="InterPro" id="IPR029787">
    <property type="entry name" value="Nucleotide_cyclase"/>
</dbReference>
<dbReference type="CDD" id="cd00130">
    <property type="entry name" value="PAS"/>
    <property type="match status" value="2"/>
</dbReference>
<organism evidence="5 6">
    <name type="scientific">Azoarcus indigens</name>
    <dbReference type="NCBI Taxonomy" id="29545"/>
    <lineage>
        <taxon>Bacteria</taxon>
        <taxon>Pseudomonadati</taxon>
        <taxon>Pseudomonadota</taxon>
        <taxon>Betaproteobacteria</taxon>
        <taxon>Rhodocyclales</taxon>
        <taxon>Zoogloeaceae</taxon>
        <taxon>Azoarcus</taxon>
    </lineage>
</organism>
<dbReference type="OrthoDB" id="5571399at2"/>
<dbReference type="Gene3D" id="3.30.450.20">
    <property type="entry name" value="PAS domain"/>
    <property type="match status" value="2"/>
</dbReference>
<dbReference type="InterPro" id="IPR000700">
    <property type="entry name" value="PAS-assoc_C"/>
</dbReference>
<dbReference type="PROSITE" id="PS50112">
    <property type="entry name" value="PAS"/>
    <property type="match status" value="2"/>
</dbReference>
<evidence type="ECO:0000259" key="4">
    <source>
        <dbReference type="PROSITE" id="PS50887"/>
    </source>
</evidence>
<dbReference type="InterPro" id="IPR043128">
    <property type="entry name" value="Rev_trsase/Diguanyl_cyclase"/>
</dbReference>
<evidence type="ECO:0000313" key="5">
    <source>
        <dbReference type="EMBL" id="TDN47715.1"/>
    </source>
</evidence>